<evidence type="ECO:0000256" key="8">
    <source>
        <dbReference type="ARBA" id="ARBA00023133"/>
    </source>
</evidence>
<dbReference type="PANTHER" id="PTHR35457:SF1">
    <property type="entry name" value="HEME A SYNTHASE"/>
    <property type="match status" value="1"/>
</dbReference>
<evidence type="ECO:0000256" key="10">
    <source>
        <dbReference type="ARBA" id="ARBA00023157"/>
    </source>
</evidence>
<evidence type="ECO:0000256" key="6">
    <source>
        <dbReference type="ARBA" id="ARBA00023002"/>
    </source>
</evidence>
<organism evidence="13 14">
    <name type="scientific">Marivirga salinarum</name>
    <dbReference type="NCBI Taxonomy" id="3059078"/>
    <lineage>
        <taxon>Bacteria</taxon>
        <taxon>Pseudomonadati</taxon>
        <taxon>Bacteroidota</taxon>
        <taxon>Cytophagia</taxon>
        <taxon>Cytophagales</taxon>
        <taxon>Marivirgaceae</taxon>
        <taxon>Marivirga</taxon>
    </lineage>
</organism>
<keyword evidence="10" id="KW-1015">Disulfide bond</keyword>
<keyword evidence="5 12" id="KW-1133">Transmembrane helix</keyword>
<dbReference type="InterPro" id="IPR050450">
    <property type="entry name" value="COX15/CtaA_HemeA_synthase"/>
</dbReference>
<keyword evidence="7" id="KW-0408">Iron</keyword>
<dbReference type="AlphaFoldDB" id="A0AA51RE05"/>
<dbReference type="InterPro" id="IPR003780">
    <property type="entry name" value="COX15/CtaA_fam"/>
</dbReference>
<feature type="transmembrane region" description="Helical" evidence="12">
    <location>
        <begin position="222"/>
        <end position="241"/>
    </location>
</feature>
<evidence type="ECO:0000256" key="5">
    <source>
        <dbReference type="ARBA" id="ARBA00022989"/>
    </source>
</evidence>
<dbReference type="PANTHER" id="PTHR35457">
    <property type="entry name" value="HEME A SYNTHASE"/>
    <property type="match status" value="1"/>
</dbReference>
<sequence length="366" mass="41608">MQNQTPNKSFKVNSYYRNLVTVTVVAVYLLILAGGIVRSTGSGMGCPDWPKCFGQWVPPTSTEELPENYQDFYAEYRHQKNIRFAKYLDVFGYSEIGKAILEDESIKEEAEFNASKTWTEYVNRLLGALVGFLIILCVVGSIKYIKQSKAVFVLAFASLVLVLIQGWIGSIVVSTNLLSWLITIHMVLALVILAVLTALYFVVHRKTDKRQLVIQEQKKLTYVLVIAMLMILVQIILGTQVRESLDIVASRLGDALRGSWIEDLGVEFYIHRSFSIAIAIIHLYLLFKLFKAKDELKDIYRNVKILMSLIILEILSGTIMAYFAIPFWAQPIHLVLGSMIFGAQFYIFLQVVYTTQKTNKKEYAIS</sequence>
<protein>
    <submittedName>
        <fullName evidence="13">COX15/CtaA family protein</fullName>
    </submittedName>
</protein>
<dbReference type="RefSeq" id="WP_308347076.1">
    <property type="nucleotide sequence ID" value="NZ_CP129971.1"/>
</dbReference>
<evidence type="ECO:0000256" key="11">
    <source>
        <dbReference type="ARBA" id="ARBA00023444"/>
    </source>
</evidence>
<evidence type="ECO:0000256" key="2">
    <source>
        <dbReference type="ARBA" id="ARBA00022475"/>
    </source>
</evidence>
<evidence type="ECO:0000256" key="4">
    <source>
        <dbReference type="ARBA" id="ARBA00022723"/>
    </source>
</evidence>
<comment type="subcellular location">
    <subcellularLocation>
        <location evidence="1">Membrane</location>
        <topology evidence="1">Multi-pass membrane protein</topology>
    </subcellularLocation>
</comment>
<dbReference type="GO" id="GO:0016020">
    <property type="term" value="C:membrane"/>
    <property type="evidence" value="ECO:0007669"/>
    <property type="project" value="UniProtKB-SubCell"/>
</dbReference>
<evidence type="ECO:0000313" key="14">
    <source>
        <dbReference type="Proteomes" id="UP001230496"/>
    </source>
</evidence>
<dbReference type="EMBL" id="CP129971">
    <property type="protein sequence ID" value="WMN10695.1"/>
    <property type="molecule type" value="Genomic_DNA"/>
</dbReference>
<proteinExistence type="predicted"/>
<dbReference type="GO" id="GO:0046872">
    <property type="term" value="F:metal ion binding"/>
    <property type="evidence" value="ECO:0007669"/>
    <property type="project" value="UniProtKB-KW"/>
</dbReference>
<feature type="transmembrane region" description="Helical" evidence="12">
    <location>
        <begin position="302"/>
        <end position="325"/>
    </location>
</feature>
<comment type="pathway">
    <text evidence="11">Porphyrin-containing compound metabolism.</text>
</comment>
<evidence type="ECO:0000256" key="7">
    <source>
        <dbReference type="ARBA" id="ARBA00023004"/>
    </source>
</evidence>
<keyword evidence="2" id="KW-1003">Cell membrane</keyword>
<gene>
    <name evidence="13" type="ORF">QYS49_35695</name>
</gene>
<keyword evidence="6" id="KW-0560">Oxidoreductase</keyword>
<dbReference type="GO" id="GO:0016491">
    <property type="term" value="F:oxidoreductase activity"/>
    <property type="evidence" value="ECO:0007669"/>
    <property type="project" value="UniProtKB-KW"/>
</dbReference>
<feature type="transmembrane region" description="Helical" evidence="12">
    <location>
        <begin position="331"/>
        <end position="353"/>
    </location>
</feature>
<feature type="transmembrane region" description="Helical" evidence="12">
    <location>
        <begin position="151"/>
        <end position="172"/>
    </location>
</feature>
<accession>A0AA51RE05</accession>
<dbReference type="Pfam" id="PF02628">
    <property type="entry name" value="COX15-CtaA"/>
    <property type="match status" value="2"/>
</dbReference>
<evidence type="ECO:0000256" key="12">
    <source>
        <dbReference type="SAM" id="Phobius"/>
    </source>
</evidence>
<keyword evidence="4" id="KW-0479">Metal-binding</keyword>
<keyword evidence="14" id="KW-1185">Reference proteome</keyword>
<feature type="transmembrane region" description="Helical" evidence="12">
    <location>
        <begin position="269"/>
        <end position="290"/>
    </location>
</feature>
<feature type="transmembrane region" description="Helical" evidence="12">
    <location>
        <begin position="178"/>
        <end position="202"/>
    </location>
</feature>
<evidence type="ECO:0000256" key="1">
    <source>
        <dbReference type="ARBA" id="ARBA00004141"/>
    </source>
</evidence>
<keyword evidence="8" id="KW-0350">Heme biosynthesis</keyword>
<dbReference type="GO" id="GO:0006784">
    <property type="term" value="P:heme A biosynthetic process"/>
    <property type="evidence" value="ECO:0007669"/>
    <property type="project" value="InterPro"/>
</dbReference>
<dbReference type="KEGG" id="msaa:QYS49_35695"/>
<reference evidence="13 14" key="1">
    <citation type="submission" date="2023-08" db="EMBL/GenBank/DDBJ databases">
        <title>Comparative genomics and taxonomic characterization of three novel marine species of genus Marivirga.</title>
        <authorList>
            <person name="Muhammad N."/>
            <person name="Kim S.-G."/>
        </authorList>
    </citation>
    <scope>NUCLEOTIDE SEQUENCE [LARGE SCALE GENOMIC DNA]</scope>
    <source>
        <strain evidence="13 14">BDSF4-3</strain>
    </source>
</reference>
<name>A0AA51RE05_9BACT</name>
<keyword evidence="9 12" id="KW-0472">Membrane</keyword>
<evidence type="ECO:0000256" key="3">
    <source>
        <dbReference type="ARBA" id="ARBA00022692"/>
    </source>
</evidence>
<dbReference type="Proteomes" id="UP001230496">
    <property type="component" value="Chromosome"/>
</dbReference>
<evidence type="ECO:0000313" key="13">
    <source>
        <dbReference type="EMBL" id="WMN10695.1"/>
    </source>
</evidence>
<keyword evidence="3 12" id="KW-0812">Transmembrane</keyword>
<feature type="transmembrane region" description="Helical" evidence="12">
    <location>
        <begin position="121"/>
        <end position="139"/>
    </location>
</feature>
<evidence type="ECO:0000256" key="9">
    <source>
        <dbReference type="ARBA" id="ARBA00023136"/>
    </source>
</evidence>
<feature type="transmembrane region" description="Helical" evidence="12">
    <location>
        <begin position="15"/>
        <end position="37"/>
    </location>
</feature>